<feature type="transmembrane region" description="Helical" evidence="1">
    <location>
        <begin position="414"/>
        <end position="433"/>
    </location>
</feature>
<protein>
    <submittedName>
        <fullName evidence="2">Uncharacterized protein</fullName>
    </submittedName>
</protein>
<feature type="transmembrane region" description="Helical" evidence="1">
    <location>
        <begin position="184"/>
        <end position="206"/>
    </location>
</feature>
<proteinExistence type="predicted"/>
<evidence type="ECO:0000256" key="1">
    <source>
        <dbReference type="SAM" id="Phobius"/>
    </source>
</evidence>
<feature type="transmembrane region" description="Helical" evidence="1">
    <location>
        <begin position="462"/>
        <end position="482"/>
    </location>
</feature>
<evidence type="ECO:0000313" key="2">
    <source>
        <dbReference type="EMBL" id="APW62405.1"/>
    </source>
</evidence>
<keyword evidence="1" id="KW-0812">Transmembrane</keyword>
<feature type="transmembrane region" description="Helical" evidence="1">
    <location>
        <begin position="531"/>
        <end position="558"/>
    </location>
</feature>
<keyword evidence="1" id="KW-1133">Transmembrane helix</keyword>
<organism evidence="2 3">
    <name type="scientific">Paludisphaera borealis</name>
    <dbReference type="NCBI Taxonomy" id="1387353"/>
    <lineage>
        <taxon>Bacteria</taxon>
        <taxon>Pseudomonadati</taxon>
        <taxon>Planctomycetota</taxon>
        <taxon>Planctomycetia</taxon>
        <taxon>Isosphaerales</taxon>
        <taxon>Isosphaeraceae</taxon>
        <taxon>Paludisphaera</taxon>
    </lineage>
</organism>
<dbReference type="Proteomes" id="UP000186309">
    <property type="component" value="Chromosome"/>
</dbReference>
<accession>A0A1U7CTZ5</accession>
<feature type="transmembrane region" description="Helical" evidence="1">
    <location>
        <begin position="153"/>
        <end position="172"/>
    </location>
</feature>
<keyword evidence="3" id="KW-1185">Reference proteome</keyword>
<feature type="transmembrane region" description="Helical" evidence="1">
    <location>
        <begin position="564"/>
        <end position="589"/>
    </location>
</feature>
<gene>
    <name evidence="2" type="ORF">BSF38_03944</name>
</gene>
<reference evidence="3" key="1">
    <citation type="submission" date="2016-12" db="EMBL/GenBank/DDBJ databases">
        <title>Comparative genomics of four Isosphaeraceae planctomycetes: a common pool of plasmids and glycoside hydrolase genes.</title>
        <authorList>
            <person name="Ivanova A."/>
        </authorList>
    </citation>
    <scope>NUCLEOTIDE SEQUENCE [LARGE SCALE GENOMIC DNA]</scope>
    <source>
        <strain evidence="3">PX4</strain>
    </source>
</reference>
<dbReference type="KEGG" id="pbor:BSF38_03944"/>
<feature type="transmembrane region" description="Helical" evidence="1">
    <location>
        <begin position="494"/>
        <end position="519"/>
    </location>
</feature>
<feature type="transmembrane region" description="Helical" evidence="1">
    <location>
        <begin position="385"/>
        <end position="402"/>
    </location>
</feature>
<feature type="transmembrane region" description="Helical" evidence="1">
    <location>
        <begin position="29"/>
        <end position="56"/>
    </location>
</feature>
<dbReference type="OrthoDB" id="245256at2"/>
<sequence length="616" mass="67240">MNWRHFQAFVWLRWRLTANHWRRAGKLNAVLMAAVVVLTLVMAVPLFIGSFALGLYAIPKATPDQLMYVWDGLIVGFLSFWAIGVLVELQRNEDLPLSKFLHLPVSVNAAFLINYLSSLLRLTIVVFVPAMAGYALALVYVKGVSQLPVVPALAAFLLMVTAPTYLFQGWLASLVSNPRRRRTVVVAATMVFVLIFQLPNLLNLYIPRMSRMTLRESSRSIAQMQAEQASLGKSLEAGEISIEEFKRRSEEALDTFKNETQRLSAEGPQQIARIVGIANTALPVGWLALGVKSAAEGRIAPSLLGLAGMSLIGAGSLWRAYRSTVRQYQGQASSRKSRAPVKPASPVGKPGNRLLELTLPGLSEPASAIALGGFRSLLRSPEAKMSLLSPLIMGGVFGSMLLNGRQGMPELSSPLLGVAAIACVLFGMAQLMVNQFGIDRDGFRVFVLCAAPRRDILLGKNLAIAPVAVVLTAIMLTAVQILRPMRLDHALSMIPQFISMYLMFCFMANLFSIYVPVYLAPGTLKPANPKVTTVLLQVAMFLLVFPLCQSLTLIPLAAESVLNVFGLAGRVPVCLLLSLAQCAAALLLYRSSLDWLGDQLQEREQRILETVTNRAL</sequence>
<dbReference type="RefSeq" id="WP_076348487.1">
    <property type="nucleotide sequence ID" value="NZ_CP019082.1"/>
</dbReference>
<evidence type="ECO:0000313" key="3">
    <source>
        <dbReference type="Proteomes" id="UP000186309"/>
    </source>
</evidence>
<feature type="transmembrane region" description="Helical" evidence="1">
    <location>
        <begin position="68"/>
        <end position="87"/>
    </location>
</feature>
<feature type="transmembrane region" description="Helical" evidence="1">
    <location>
        <begin position="303"/>
        <end position="321"/>
    </location>
</feature>
<dbReference type="EMBL" id="CP019082">
    <property type="protein sequence ID" value="APW62405.1"/>
    <property type="molecule type" value="Genomic_DNA"/>
</dbReference>
<feature type="transmembrane region" description="Helical" evidence="1">
    <location>
        <begin position="122"/>
        <end position="141"/>
    </location>
</feature>
<dbReference type="AlphaFoldDB" id="A0A1U7CTZ5"/>
<keyword evidence="1" id="KW-0472">Membrane</keyword>
<name>A0A1U7CTZ5_9BACT</name>